<proteinExistence type="predicted"/>
<evidence type="ECO:0000313" key="2">
    <source>
        <dbReference type="Proteomes" id="UP000199600"/>
    </source>
</evidence>
<dbReference type="EMBL" id="FLQY01000050">
    <property type="protein sequence ID" value="SBT05120.1"/>
    <property type="molecule type" value="Genomic_DNA"/>
</dbReference>
<accession>A0A1A8XIZ9</accession>
<organism evidence="1 2">
    <name type="scientific">Candidatus Propionivibrio aalborgensis</name>
    <dbReference type="NCBI Taxonomy" id="1860101"/>
    <lineage>
        <taxon>Bacteria</taxon>
        <taxon>Pseudomonadati</taxon>
        <taxon>Pseudomonadota</taxon>
        <taxon>Betaproteobacteria</taxon>
        <taxon>Rhodocyclales</taxon>
        <taxon>Rhodocyclaceae</taxon>
        <taxon>Propionivibrio</taxon>
    </lineage>
</organism>
<evidence type="ECO:0000313" key="1">
    <source>
        <dbReference type="EMBL" id="SBT05120.1"/>
    </source>
</evidence>
<protein>
    <submittedName>
        <fullName evidence="1">Uncharacterized protein</fullName>
    </submittedName>
</protein>
<gene>
    <name evidence="1" type="ORF">PROAA_1430011</name>
</gene>
<name>A0A1A8XIZ9_9RHOO</name>
<dbReference type="Proteomes" id="UP000199600">
    <property type="component" value="Unassembled WGS sequence"/>
</dbReference>
<dbReference type="RefSeq" id="WP_186410050.1">
    <property type="nucleotide sequence ID" value="NZ_FLQY01000050.1"/>
</dbReference>
<keyword evidence="2" id="KW-1185">Reference proteome</keyword>
<sequence>MKEALAWLEHCKALSPAIVETCAKTAVSSGPGALIKALGQALPEWKFRHSLSRGGWYRLGGVLDKDGNRISDSLENWAENALNERGGDFGQLTDDFADQQLYATRLMGQTHYLVAAAGDSVADFLQLEIEDLQELRVHRLFANAPVSIEELVDPRGGNDKPVPVGLPFHTFHRIQHIGALLRRMLAQKPEPAPIHRMLEDWSKSSASSASAYCNHWVIATREHLDHYHQPVFRAQPISTQFDDAPEFDAVAGSSGLELCTALARFDREIGYPMAWYFHMLSSKSVPHWVADCVVEDSLSGYGYLPQCDVNVVRGWLHRPYSV</sequence>
<reference evidence="1 2" key="1">
    <citation type="submission" date="2016-06" db="EMBL/GenBank/DDBJ databases">
        <authorList>
            <person name="Kjaerup R.B."/>
            <person name="Dalgaard T.S."/>
            <person name="Juul-Madsen H.R."/>
        </authorList>
    </citation>
    <scope>NUCLEOTIDE SEQUENCE [LARGE SCALE GENOMIC DNA]</scope>
    <source>
        <strain evidence="1">2</strain>
    </source>
</reference>
<dbReference type="AlphaFoldDB" id="A0A1A8XIZ9"/>